<dbReference type="KEGG" id="kbs:EPA93_43760"/>
<keyword evidence="2" id="KW-1185">Reference proteome</keyword>
<protein>
    <submittedName>
        <fullName evidence="1">Uncharacterized protein</fullName>
    </submittedName>
</protein>
<organism evidence="1 2">
    <name type="scientific">Ktedonosporobacter rubrisoli</name>
    <dbReference type="NCBI Taxonomy" id="2509675"/>
    <lineage>
        <taxon>Bacteria</taxon>
        <taxon>Bacillati</taxon>
        <taxon>Chloroflexota</taxon>
        <taxon>Ktedonobacteria</taxon>
        <taxon>Ktedonobacterales</taxon>
        <taxon>Ktedonosporobacteraceae</taxon>
        <taxon>Ktedonosporobacter</taxon>
    </lineage>
</organism>
<evidence type="ECO:0000313" key="2">
    <source>
        <dbReference type="Proteomes" id="UP000290365"/>
    </source>
</evidence>
<dbReference type="AlphaFoldDB" id="A0A4P6K2Z9"/>
<proteinExistence type="predicted"/>
<reference evidence="1 2" key="1">
    <citation type="submission" date="2019-01" db="EMBL/GenBank/DDBJ databases">
        <title>Ktedonosporobacter rubrisoli SCAWS-G2.</title>
        <authorList>
            <person name="Huang Y."/>
            <person name="Yan B."/>
        </authorList>
    </citation>
    <scope>NUCLEOTIDE SEQUENCE [LARGE SCALE GENOMIC DNA]</scope>
    <source>
        <strain evidence="1 2">SCAWS-G2</strain>
    </source>
</reference>
<accession>A0A4P6K2Z9</accession>
<gene>
    <name evidence="1" type="ORF">EPA93_43760</name>
</gene>
<dbReference type="Proteomes" id="UP000290365">
    <property type="component" value="Chromosome"/>
</dbReference>
<name>A0A4P6K2Z9_KTERU</name>
<evidence type="ECO:0000313" key="1">
    <source>
        <dbReference type="EMBL" id="QBD82524.1"/>
    </source>
</evidence>
<dbReference type="OrthoDB" id="9781066at2"/>
<dbReference type="EMBL" id="CP035758">
    <property type="protein sequence ID" value="QBD82524.1"/>
    <property type="molecule type" value="Genomic_DNA"/>
</dbReference>
<sequence>MIASTTGSGLALSAGVYVVGSTHATESMAASNDIIPFYAQRQAGIVTPAQDHLHFVAFDQLNTPFLKNTNIVRSRPIPRADASLPARFYLLCQVQDCMR</sequence>